<gene>
    <name evidence="5" type="primary">LOC115949677</name>
</gene>
<dbReference type="FunFam" id="3.40.50.2000:FF:000019">
    <property type="entry name" value="Glycosyltransferase"/>
    <property type="match status" value="1"/>
</dbReference>
<dbReference type="GO" id="GO:0080043">
    <property type="term" value="F:quercetin 3-O-glucosyltransferase activity"/>
    <property type="evidence" value="ECO:0007669"/>
    <property type="project" value="TreeGrafter"/>
</dbReference>
<keyword evidence="6" id="KW-1185">Reference proteome</keyword>
<dbReference type="InterPro" id="IPR035595">
    <property type="entry name" value="UDP_glycos_trans_CS"/>
</dbReference>
<dbReference type="KEGG" id="qlo:115949677"/>
<dbReference type="Pfam" id="PF00201">
    <property type="entry name" value="UDPGT"/>
    <property type="match status" value="1"/>
</dbReference>
<sequence length="457" mass="50864">MLKQQQSQFVIVTYPAQGHINPAFQFAERLIRLGVQVTFFTTVGAHHRGMIKSPPPDGLSFATFSDGYDDGVVPMDDGEKQWDQLKRNGSKALTNLIVSTANKHCIVYTMLLPWVADVARELHLPSAVLWNQPAMVFDIYYYYYNGFADVIGNDSDDQPSCSIQLPGLPSLATHDLPSFLLASNPYALFRPKFQAQLEALEKESNPRVLVNTFDALEPEALKALEKLNLVSVGPLVPYAILDGRDSSNGSKNYIKWLNSKSKSSVIYVSFGSLLVLKKQQMEEIACGLLDCGRPFLWVIRAKENGEEEKLSCREELEQRGMIVPWCSQVEVLSHPSLGCFVTHCGWNSTLESLVSGVPMVAFPQWSDQGTNAKLIEDVWKIGVRVTVNKDGIVEGDEIKRCLELVVGDRERGEAIRKNAKKWKELAMEATNEVGSSSYINLKAFVDEIGEGNLVKSV</sequence>
<keyword evidence="3" id="KW-0328">Glycosyltransferase</keyword>
<dbReference type="PROSITE" id="PS00375">
    <property type="entry name" value="UDPGT"/>
    <property type="match status" value="1"/>
</dbReference>
<proteinExistence type="inferred from homology"/>
<dbReference type="Proteomes" id="UP000594261">
    <property type="component" value="Chromosome 6"/>
</dbReference>
<dbReference type="CDD" id="cd03784">
    <property type="entry name" value="GT1_Gtf-like"/>
    <property type="match status" value="1"/>
</dbReference>
<dbReference type="RefSeq" id="XP_030922828.1">
    <property type="nucleotide sequence ID" value="XM_031066968.1"/>
</dbReference>
<organism evidence="5 6">
    <name type="scientific">Quercus lobata</name>
    <name type="common">Valley oak</name>
    <dbReference type="NCBI Taxonomy" id="97700"/>
    <lineage>
        <taxon>Eukaryota</taxon>
        <taxon>Viridiplantae</taxon>
        <taxon>Streptophyta</taxon>
        <taxon>Embryophyta</taxon>
        <taxon>Tracheophyta</taxon>
        <taxon>Spermatophyta</taxon>
        <taxon>Magnoliopsida</taxon>
        <taxon>eudicotyledons</taxon>
        <taxon>Gunneridae</taxon>
        <taxon>Pentapetalae</taxon>
        <taxon>rosids</taxon>
        <taxon>fabids</taxon>
        <taxon>Fagales</taxon>
        <taxon>Fagaceae</taxon>
        <taxon>Quercus</taxon>
    </lineage>
</organism>
<dbReference type="FunCoup" id="A0A7N2R659">
    <property type="interactions" value="128"/>
</dbReference>
<dbReference type="EC" id="2.4.1.-" evidence="4"/>
<dbReference type="SUPFAM" id="SSF53756">
    <property type="entry name" value="UDP-Glycosyltransferase/glycogen phosphorylase"/>
    <property type="match status" value="1"/>
</dbReference>
<dbReference type="Gramene" id="QL06p007920:mrna">
    <property type="protein sequence ID" value="QL06p007920:mrna:CDS:1"/>
    <property type="gene ID" value="QL06p007920"/>
</dbReference>
<reference evidence="5" key="2">
    <citation type="submission" date="2021-01" db="UniProtKB">
        <authorList>
            <consortium name="EnsemblPlants"/>
        </authorList>
    </citation>
    <scope>IDENTIFICATION</scope>
</reference>
<dbReference type="EMBL" id="LRBV02000006">
    <property type="status" value="NOT_ANNOTATED_CDS"/>
    <property type="molecule type" value="Genomic_DNA"/>
</dbReference>
<dbReference type="EnsemblPlants" id="QL06p007920:mrna">
    <property type="protein sequence ID" value="QL06p007920:mrna:CDS:1"/>
    <property type="gene ID" value="QL06p007920"/>
</dbReference>
<dbReference type="Gene3D" id="3.40.50.2000">
    <property type="entry name" value="Glycogen Phosphorylase B"/>
    <property type="match status" value="2"/>
</dbReference>
<dbReference type="GeneID" id="115949677"/>
<evidence type="ECO:0000313" key="5">
    <source>
        <dbReference type="EnsemblPlants" id="QL06p007920:mrna:CDS:1"/>
    </source>
</evidence>
<protein>
    <recommendedName>
        <fullName evidence="4">Glycosyltransferase</fullName>
        <ecNumber evidence="4">2.4.1.-</ecNumber>
    </recommendedName>
</protein>
<name>A0A7N2R659_QUELO</name>
<evidence type="ECO:0000313" key="6">
    <source>
        <dbReference type="Proteomes" id="UP000594261"/>
    </source>
</evidence>
<dbReference type="PANTHER" id="PTHR11926">
    <property type="entry name" value="GLUCOSYL/GLUCURONOSYL TRANSFERASES"/>
    <property type="match status" value="1"/>
</dbReference>
<dbReference type="OrthoDB" id="1507016at2759"/>
<dbReference type="InParanoid" id="A0A7N2R659"/>
<dbReference type="GO" id="GO:0080044">
    <property type="term" value="F:quercetin 7-O-glucosyltransferase activity"/>
    <property type="evidence" value="ECO:0007669"/>
    <property type="project" value="TreeGrafter"/>
</dbReference>
<reference evidence="5 6" key="1">
    <citation type="journal article" date="2016" name="G3 (Bethesda)">
        <title>First Draft Assembly and Annotation of the Genome of a California Endemic Oak Quercus lobata Nee (Fagaceae).</title>
        <authorList>
            <person name="Sork V.L."/>
            <person name="Fitz-Gibbon S.T."/>
            <person name="Puiu D."/>
            <person name="Crepeau M."/>
            <person name="Gugger P.F."/>
            <person name="Sherman R."/>
            <person name="Stevens K."/>
            <person name="Langley C.H."/>
            <person name="Pellegrini M."/>
            <person name="Salzberg S.L."/>
        </authorList>
    </citation>
    <scope>NUCLEOTIDE SEQUENCE [LARGE SCALE GENOMIC DNA]</scope>
    <source>
        <strain evidence="5 6">cv. SW786</strain>
    </source>
</reference>
<evidence type="ECO:0000256" key="4">
    <source>
        <dbReference type="RuleBase" id="RU362057"/>
    </source>
</evidence>
<keyword evidence="2 3" id="KW-0808">Transferase</keyword>
<dbReference type="AlphaFoldDB" id="A0A7N2R659"/>
<evidence type="ECO:0000256" key="2">
    <source>
        <dbReference type="ARBA" id="ARBA00022679"/>
    </source>
</evidence>
<evidence type="ECO:0000256" key="1">
    <source>
        <dbReference type="ARBA" id="ARBA00009995"/>
    </source>
</evidence>
<evidence type="ECO:0000256" key="3">
    <source>
        <dbReference type="RuleBase" id="RU003718"/>
    </source>
</evidence>
<dbReference type="InterPro" id="IPR002213">
    <property type="entry name" value="UDP_glucos_trans"/>
</dbReference>
<dbReference type="OMA" id="DELRWCL"/>
<comment type="similarity">
    <text evidence="1 3">Belongs to the UDP-glycosyltransferase family.</text>
</comment>
<accession>A0A7N2R659</accession>
<dbReference type="PANTHER" id="PTHR11926:SF870">
    <property type="entry name" value="UDP-GLYCOSYLTRANSFERASE 75B1"/>
    <property type="match status" value="1"/>
</dbReference>